<feature type="binding site" evidence="8">
    <location>
        <position position="140"/>
    </location>
    <ligand>
        <name>Zn(2+)</name>
        <dbReference type="ChEBI" id="CHEBI:29105"/>
        <label>1</label>
        <note>catalytic</note>
    </ligand>
</feature>
<dbReference type="RefSeq" id="WP_111295818.1">
    <property type="nucleotide sequence ID" value="NZ_QKZV01000006.1"/>
</dbReference>
<reference evidence="9 10" key="1">
    <citation type="submission" date="2018-06" db="EMBL/GenBank/DDBJ databases">
        <title>Genomic Encyclopedia of Archaeal and Bacterial Type Strains, Phase II (KMG-II): from individual species to whole genera.</title>
        <authorList>
            <person name="Goeker M."/>
        </authorList>
    </citation>
    <scope>NUCLEOTIDE SEQUENCE [LARGE SCALE GENOMIC DNA]</scope>
    <source>
        <strain evidence="9 10">DSM 23241</strain>
    </source>
</reference>
<gene>
    <name evidence="8" type="primary">rnz</name>
    <name evidence="9" type="ORF">LX80_01988</name>
</gene>
<evidence type="ECO:0000256" key="2">
    <source>
        <dbReference type="ARBA" id="ARBA00022694"/>
    </source>
</evidence>
<keyword evidence="2 8" id="KW-0819">tRNA processing</keyword>
<dbReference type="NCBIfam" id="TIGR02651">
    <property type="entry name" value="RNase_Z"/>
    <property type="match status" value="1"/>
</dbReference>
<dbReference type="Pfam" id="PF23023">
    <property type="entry name" value="Anti-Pycsar_Apyc1"/>
    <property type="match status" value="1"/>
</dbReference>
<dbReference type="GO" id="GO:0042781">
    <property type="term" value="F:3'-tRNA processing endoribonuclease activity"/>
    <property type="evidence" value="ECO:0007669"/>
    <property type="project" value="UniProtKB-UniRule"/>
</dbReference>
<comment type="catalytic activity">
    <reaction evidence="8">
        <text>Endonucleolytic cleavage of RNA, removing extra 3' nucleotides from tRNA precursor, generating 3' termini of tRNAs. A 3'-hydroxy group is left at the tRNA terminus and a 5'-phosphoryl group is left at the trailer molecule.</text>
        <dbReference type="EC" id="3.1.26.11"/>
    </reaction>
</comment>
<feature type="binding site" evidence="8">
    <location>
        <position position="61"/>
    </location>
    <ligand>
        <name>Zn(2+)</name>
        <dbReference type="ChEBI" id="CHEBI:29105"/>
        <label>1</label>
        <note>catalytic</note>
    </ligand>
</feature>
<evidence type="ECO:0000256" key="3">
    <source>
        <dbReference type="ARBA" id="ARBA00022722"/>
    </source>
</evidence>
<sequence length="301" mass="33939">MFGVTILGNNSALPAYDRHPTAQIVTIGDQLILIDCGEGTQTQLAKYKIRRSKINHILISHLHGDHYFGLPGLITSMGLLGRQNDLHLYAPAALENIIQLQLKAGSTDLPFQLHFHALENFENILIDDPKFSVKLFPVEHRIPCWGFIIKEKRMPRKINKEAVIAYHIPAAYYEALQKGEDYTNKEGTVIANELLTNPNKPAKSYAYCADTRYTPENAIVCEGASLLYHETTYLQNCEHKALVRYHSTTIQAATFAAKAQVKKLIIGHFSSKYEQLEEFLKETQPIFPNTDLAIEGVTYLV</sequence>
<protein>
    <recommendedName>
        <fullName evidence="8">Ribonuclease Z</fullName>
        <shortName evidence="8">RNase Z</shortName>
        <ecNumber evidence="8">3.1.26.11</ecNumber>
    </recommendedName>
    <alternativeName>
        <fullName evidence="8">tRNA 3 endonuclease</fullName>
    </alternativeName>
    <alternativeName>
        <fullName evidence="8">tRNase Z</fullName>
    </alternativeName>
</protein>
<proteinExistence type="inferred from homology"/>
<name>A0A2W7S3F7_9BACT</name>
<dbReference type="PANTHER" id="PTHR46018">
    <property type="entry name" value="ZINC PHOSPHODIESTERASE ELAC PROTEIN 1"/>
    <property type="match status" value="1"/>
</dbReference>
<feature type="binding site" evidence="8">
    <location>
        <position position="63"/>
    </location>
    <ligand>
        <name>Zn(2+)</name>
        <dbReference type="ChEBI" id="CHEBI:29105"/>
        <label>1</label>
        <note>catalytic</note>
    </ligand>
</feature>
<evidence type="ECO:0000256" key="7">
    <source>
        <dbReference type="ARBA" id="ARBA00022833"/>
    </source>
</evidence>
<keyword evidence="3 8" id="KW-0540">Nuclease</keyword>
<evidence type="ECO:0000313" key="9">
    <source>
        <dbReference type="EMBL" id="PZX61827.1"/>
    </source>
</evidence>
<evidence type="ECO:0000256" key="6">
    <source>
        <dbReference type="ARBA" id="ARBA00022801"/>
    </source>
</evidence>
<comment type="function">
    <text evidence="8">Zinc phosphodiesterase, which displays some tRNA 3'-processing endonuclease activity. Probably involved in tRNA maturation, by removing a 3'-trailer from precursor tRNA.</text>
</comment>
<feature type="binding site" evidence="8">
    <location>
        <position position="210"/>
    </location>
    <ligand>
        <name>Zn(2+)</name>
        <dbReference type="ChEBI" id="CHEBI:29105"/>
        <label>1</label>
        <note>catalytic</note>
    </ligand>
</feature>
<comment type="caution">
    <text evidence="9">The sequence shown here is derived from an EMBL/GenBank/DDBJ whole genome shotgun (WGS) entry which is preliminary data.</text>
</comment>
<keyword evidence="5 8" id="KW-0255">Endonuclease</keyword>
<evidence type="ECO:0000256" key="5">
    <source>
        <dbReference type="ARBA" id="ARBA00022759"/>
    </source>
</evidence>
<comment type="similarity">
    <text evidence="8">Belongs to the RNase Z family.</text>
</comment>
<keyword evidence="10" id="KW-1185">Reference proteome</keyword>
<keyword evidence="7 8" id="KW-0862">Zinc</keyword>
<comment type="cofactor">
    <cofactor evidence="8">
        <name>Zn(2+)</name>
        <dbReference type="ChEBI" id="CHEBI:29105"/>
    </cofactor>
    <text evidence="8">Binds 2 Zn(2+) ions.</text>
</comment>
<dbReference type="NCBIfam" id="NF000801">
    <property type="entry name" value="PRK00055.1-3"/>
    <property type="match status" value="1"/>
</dbReference>
<dbReference type="GO" id="GO:0008270">
    <property type="term" value="F:zinc ion binding"/>
    <property type="evidence" value="ECO:0007669"/>
    <property type="project" value="UniProtKB-UniRule"/>
</dbReference>
<dbReference type="CDD" id="cd07717">
    <property type="entry name" value="RNaseZ_ZiPD-like_MBL-fold"/>
    <property type="match status" value="1"/>
</dbReference>
<comment type="subunit">
    <text evidence="1 8">Homodimer.</text>
</comment>
<dbReference type="PANTHER" id="PTHR46018:SF2">
    <property type="entry name" value="ZINC PHOSPHODIESTERASE ELAC PROTEIN 1"/>
    <property type="match status" value="1"/>
</dbReference>
<dbReference type="AlphaFoldDB" id="A0A2W7S3F7"/>
<keyword evidence="4 8" id="KW-0479">Metal-binding</keyword>
<dbReference type="SUPFAM" id="SSF56281">
    <property type="entry name" value="Metallo-hydrolase/oxidoreductase"/>
    <property type="match status" value="1"/>
</dbReference>
<evidence type="ECO:0000256" key="4">
    <source>
        <dbReference type="ARBA" id="ARBA00022723"/>
    </source>
</evidence>
<dbReference type="EMBL" id="QKZV01000006">
    <property type="protein sequence ID" value="PZX61827.1"/>
    <property type="molecule type" value="Genomic_DNA"/>
</dbReference>
<dbReference type="Proteomes" id="UP000249720">
    <property type="component" value="Unassembled WGS sequence"/>
</dbReference>
<accession>A0A2W7S3F7</accession>
<evidence type="ECO:0000256" key="8">
    <source>
        <dbReference type="HAMAP-Rule" id="MF_01818"/>
    </source>
</evidence>
<evidence type="ECO:0000313" key="10">
    <source>
        <dbReference type="Proteomes" id="UP000249720"/>
    </source>
</evidence>
<feature type="binding site" evidence="8">
    <location>
        <position position="65"/>
    </location>
    <ligand>
        <name>Zn(2+)</name>
        <dbReference type="ChEBI" id="CHEBI:29105"/>
        <label>2</label>
        <note>catalytic</note>
    </ligand>
</feature>
<keyword evidence="6 8" id="KW-0378">Hydrolase</keyword>
<dbReference type="InterPro" id="IPR036866">
    <property type="entry name" value="RibonucZ/Hydroxyglut_hydro"/>
</dbReference>
<dbReference type="HAMAP" id="MF_01818">
    <property type="entry name" value="RNase_Z_BN"/>
    <property type="match status" value="1"/>
</dbReference>
<dbReference type="InterPro" id="IPR013471">
    <property type="entry name" value="RNase_Z/BN"/>
</dbReference>
<evidence type="ECO:0000256" key="1">
    <source>
        <dbReference type="ARBA" id="ARBA00011738"/>
    </source>
</evidence>
<feature type="active site" description="Proton acceptor" evidence="8">
    <location>
        <position position="65"/>
    </location>
</feature>
<feature type="binding site" evidence="8">
    <location>
        <position position="66"/>
    </location>
    <ligand>
        <name>Zn(2+)</name>
        <dbReference type="ChEBI" id="CHEBI:29105"/>
        <label>2</label>
        <note>catalytic</note>
    </ligand>
</feature>
<dbReference type="Gene3D" id="3.60.15.10">
    <property type="entry name" value="Ribonuclease Z/Hydroxyacylglutathione hydrolase-like"/>
    <property type="match status" value="1"/>
</dbReference>
<dbReference type="OrthoDB" id="9800940at2"/>
<organism evidence="9 10">
    <name type="scientific">Hydrotalea sandarakina</name>
    <dbReference type="NCBI Taxonomy" id="1004304"/>
    <lineage>
        <taxon>Bacteria</taxon>
        <taxon>Pseudomonadati</taxon>
        <taxon>Bacteroidota</taxon>
        <taxon>Chitinophagia</taxon>
        <taxon>Chitinophagales</taxon>
        <taxon>Chitinophagaceae</taxon>
        <taxon>Hydrotalea</taxon>
    </lineage>
</organism>
<feature type="binding site" evidence="8">
    <location>
        <position position="210"/>
    </location>
    <ligand>
        <name>Zn(2+)</name>
        <dbReference type="ChEBI" id="CHEBI:29105"/>
        <label>2</label>
        <note>catalytic</note>
    </ligand>
</feature>
<feature type="binding site" evidence="8">
    <location>
        <position position="268"/>
    </location>
    <ligand>
        <name>Zn(2+)</name>
        <dbReference type="ChEBI" id="CHEBI:29105"/>
        <label>2</label>
        <note>catalytic</note>
    </ligand>
</feature>
<dbReference type="EC" id="3.1.26.11" evidence="8"/>